<organism evidence="1">
    <name type="scientific">freshwater metagenome</name>
    <dbReference type="NCBI Taxonomy" id="449393"/>
    <lineage>
        <taxon>unclassified sequences</taxon>
        <taxon>metagenomes</taxon>
        <taxon>ecological metagenomes</taxon>
    </lineage>
</organism>
<reference evidence="1" key="1">
    <citation type="submission" date="2020-05" db="EMBL/GenBank/DDBJ databases">
        <authorList>
            <person name="Chiriac C."/>
            <person name="Salcher M."/>
            <person name="Ghai R."/>
            <person name="Kavagutti S V."/>
        </authorList>
    </citation>
    <scope>NUCLEOTIDE SEQUENCE</scope>
</reference>
<dbReference type="Gene3D" id="2.20.25.10">
    <property type="match status" value="1"/>
</dbReference>
<evidence type="ECO:0000313" key="3">
    <source>
        <dbReference type="EMBL" id="CAB5013993.1"/>
    </source>
</evidence>
<evidence type="ECO:0000313" key="2">
    <source>
        <dbReference type="EMBL" id="CAB4757501.1"/>
    </source>
</evidence>
<dbReference type="EMBL" id="CAEZZA010000190">
    <property type="protein sequence ID" value="CAB4757501.1"/>
    <property type="molecule type" value="Genomic_DNA"/>
</dbReference>
<sequence length="61" mass="6309">MSVGPLGLSAALWKVLACPCPQHAPVAADELTGQIACTKCDARFEVLDGIPIMLLDSADQG</sequence>
<name>A0A6J6LRI6_9ZZZZ</name>
<accession>A0A6J6LRI6</accession>
<dbReference type="EMBL" id="CAEZWW010000017">
    <property type="protein sequence ID" value="CAB4664272.1"/>
    <property type="molecule type" value="Genomic_DNA"/>
</dbReference>
<dbReference type="AlphaFoldDB" id="A0A6J6LRI6"/>
<gene>
    <name evidence="1" type="ORF">UFOPK2310_00260</name>
    <name evidence="2" type="ORF">UFOPK2809_01229</name>
    <name evidence="3" type="ORF">UFOPK4092_00545</name>
</gene>
<proteinExistence type="predicted"/>
<dbReference type="EMBL" id="CAFBPJ010000043">
    <property type="protein sequence ID" value="CAB5013993.1"/>
    <property type="molecule type" value="Genomic_DNA"/>
</dbReference>
<evidence type="ECO:0000313" key="1">
    <source>
        <dbReference type="EMBL" id="CAB4664272.1"/>
    </source>
</evidence>
<dbReference type="SUPFAM" id="SSF158997">
    <property type="entry name" value="Trm112p-like"/>
    <property type="match status" value="1"/>
</dbReference>
<protein>
    <submittedName>
        <fullName evidence="1">Unannotated protein</fullName>
    </submittedName>
</protein>